<dbReference type="KEGG" id="kak:Kalk_13445"/>
<organism evidence="1 2">
    <name type="scientific">Ketobacter alkanivorans</name>
    <dbReference type="NCBI Taxonomy" id="1917421"/>
    <lineage>
        <taxon>Bacteria</taxon>
        <taxon>Pseudomonadati</taxon>
        <taxon>Pseudomonadota</taxon>
        <taxon>Gammaproteobacteria</taxon>
        <taxon>Pseudomonadales</taxon>
        <taxon>Ketobacteraceae</taxon>
        <taxon>Ketobacter</taxon>
    </lineage>
</organism>
<sequence>MKRNHAIIIGALCLALLSGCKPDTANYMKMDLPEFERSNSIPTLLSLTAGNFYANGFPNNLRRDEHDGIRMDDFPRRIHWLTGRYVDNLVDMGGFPTVMPVYLPFADGIDLDAMSQWDADYADPRSPIQLIDVDMDSAEYGRRFPLKLSMTRYADSYRPAHLLQVLPTLGINLRPNTTYALIVSDQVPLRDERQWQQSPQLTAVLNPAHSTRDVSVNTLQVYAPLRDFMAQQGIDPQHIVGATVWTTGEPVARFHRAAARVAEQADALSELPITALERADDYPEYCVIRGFVDLPGFQKGTPPYALLGGEVEWGSDGSPLQQYTRTAEFVLTIPKHTTMPDSGYPLLSYVHGAGGRASQVYDRGEFDHLDPSQYPFYMGKPGEGPAQIAAERGWASSGLAGHASYDHIPQWGSLNGVMVYNVFNPEGLAGNYMTMAWERIFFRRIVDRIEVDASLCPQADPGPGHTRFHFDRNLQVNLGQSQGNWVSSLMVAADPRPYQGVVFSGAAGIWPRLFNNNPGFELAMNSAVINRIPFLDLDDAHPFLMLLEWNLGAVDTITNLDRLMYHPTKVPPHVIGFSGYNDYLLAETTQRPFFMTLGSDLLGDDIGQSAKRTFMPHITLGGAQHLAYPASANFDVPGYGPRTNVVMRYRGDNPALLYNGHEVLFQSDAIKHQYGCFLEHLAQGRVPVVDVGYEQGGPCL</sequence>
<evidence type="ECO:0008006" key="3">
    <source>
        <dbReference type="Google" id="ProtNLM"/>
    </source>
</evidence>
<accession>A0A2K9LLZ0</accession>
<proteinExistence type="predicted"/>
<reference evidence="2" key="1">
    <citation type="submission" date="2017-08" db="EMBL/GenBank/DDBJ databases">
        <title>Direct submision.</title>
        <authorList>
            <person name="Kim S.-J."/>
            <person name="Rhee S.-K."/>
        </authorList>
    </citation>
    <scope>NUCLEOTIDE SEQUENCE [LARGE SCALE GENOMIC DNA]</scope>
    <source>
        <strain evidence="2">GI5</strain>
    </source>
</reference>
<dbReference type="EMBL" id="CP022684">
    <property type="protein sequence ID" value="AUM13366.1"/>
    <property type="molecule type" value="Genomic_DNA"/>
</dbReference>
<evidence type="ECO:0000313" key="2">
    <source>
        <dbReference type="Proteomes" id="UP000235116"/>
    </source>
</evidence>
<dbReference type="OrthoDB" id="6188500at2"/>
<dbReference type="Proteomes" id="UP000235116">
    <property type="component" value="Chromosome"/>
</dbReference>
<dbReference type="PROSITE" id="PS51257">
    <property type="entry name" value="PROKAR_LIPOPROTEIN"/>
    <property type="match status" value="1"/>
</dbReference>
<gene>
    <name evidence="1" type="ORF">Kalk_13445</name>
</gene>
<evidence type="ECO:0000313" key="1">
    <source>
        <dbReference type="EMBL" id="AUM13366.1"/>
    </source>
</evidence>
<name>A0A2K9LLZ0_9GAMM</name>
<protein>
    <recommendedName>
        <fullName evidence="3">Bacterial virulence factor lipase N-terminal domain-containing protein</fullName>
    </recommendedName>
</protein>
<dbReference type="AlphaFoldDB" id="A0A2K9LLZ0"/>
<keyword evidence="2" id="KW-1185">Reference proteome</keyword>
<dbReference type="RefSeq" id="WP_101894744.1">
    <property type="nucleotide sequence ID" value="NZ_CP022684.1"/>
</dbReference>